<organism evidence="1 2">
    <name type="scientific">Pyropia yezoensis</name>
    <name type="common">Susabi-nori</name>
    <name type="synonym">Porphyra yezoensis</name>
    <dbReference type="NCBI Taxonomy" id="2788"/>
    <lineage>
        <taxon>Eukaryota</taxon>
        <taxon>Rhodophyta</taxon>
        <taxon>Bangiophyceae</taxon>
        <taxon>Bangiales</taxon>
        <taxon>Bangiaceae</taxon>
        <taxon>Pyropia</taxon>
    </lineage>
</organism>
<gene>
    <name evidence="1" type="ORF">I4F81_002146</name>
</gene>
<proteinExistence type="predicted"/>
<dbReference type="Proteomes" id="UP000798662">
    <property type="component" value="Chromosome 1"/>
</dbReference>
<keyword evidence="2" id="KW-1185">Reference proteome</keyword>
<comment type="caution">
    <text evidence="1">The sequence shown here is derived from an EMBL/GenBank/DDBJ whole genome shotgun (WGS) entry which is preliminary data.</text>
</comment>
<reference evidence="1" key="1">
    <citation type="submission" date="2019-11" db="EMBL/GenBank/DDBJ databases">
        <title>Nori genome reveals adaptations in red seaweeds to the harsh intertidal environment.</title>
        <authorList>
            <person name="Wang D."/>
            <person name="Mao Y."/>
        </authorList>
    </citation>
    <scope>NUCLEOTIDE SEQUENCE</scope>
    <source>
        <tissue evidence="1">Gametophyte</tissue>
    </source>
</reference>
<sequence>MMRLPHSPRQVRCLLGFAAAPATRLAVPAVRRGEAATRRAHGLPGTLCPQRALRPAAPPCRSSASWPRMVAGGAPPAPPAPADAGAHGDAGTRAAACSGRWAGAFADAAPDGQPIPIDVLPPGSVRGWLDGLPPAVAAWLTATRPALSRPAGPSPGTIVVVPSLGEEGAPRAVARALLVVAPGGEAGVWAYAGLPAALPGGVFELVPADGGAPVGDGPALGWALGAYAWDGYKKKGGTAADAAKPTLVWPAGADRVMVGAAAAATYLARDLVNEPASALGPAELEAAVRGVAAGIDGATVDTVVGDDLLAAGWPMVHAVGRAAAVGREPRLIELRWTGPDGEDRPEVVLVGKGVVFDTGGVNVKTTAGMRTMKKDMAGAAQTLGLAQMIMDTALPIRLRLLIPAVENSIAGNAFRTSDVLAARNGLTSEIVSTDAEGRLILADALVAACEPTGSPIAHPHPAASDESADDASAAADTPISGSPPPAPAGTPALVVDCATLTGAQRVAMGPDIPSFWTHHDAVAARLDAAAAAADDLVWRLPLHEPYRKMLSSSVADCVNCSSGGYAGAITAALYLDQFVTRGVPWVHVDFMGFNASSSPGRPEGGEAMGLRALYGLIHERFGRQ</sequence>
<name>A0ACC3BP15_PYRYE</name>
<evidence type="ECO:0000313" key="2">
    <source>
        <dbReference type="Proteomes" id="UP000798662"/>
    </source>
</evidence>
<dbReference type="EMBL" id="CM020618">
    <property type="protein sequence ID" value="KAK1859552.1"/>
    <property type="molecule type" value="Genomic_DNA"/>
</dbReference>
<evidence type="ECO:0000313" key="1">
    <source>
        <dbReference type="EMBL" id="KAK1859552.1"/>
    </source>
</evidence>
<accession>A0ACC3BP15</accession>
<protein>
    <submittedName>
        <fullName evidence="1">Uncharacterized protein</fullName>
    </submittedName>
</protein>